<reference evidence="2 3" key="1">
    <citation type="journal article" date="2018" name="Nat. Ecol. Evol.">
        <title>Shark genomes provide insights into elasmobranch evolution and the origin of vertebrates.</title>
        <authorList>
            <person name="Hara Y"/>
            <person name="Yamaguchi K"/>
            <person name="Onimaru K"/>
            <person name="Kadota M"/>
            <person name="Koyanagi M"/>
            <person name="Keeley SD"/>
            <person name="Tatsumi K"/>
            <person name="Tanaka K"/>
            <person name="Motone F"/>
            <person name="Kageyama Y"/>
            <person name="Nozu R"/>
            <person name="Adachi N"/>
            <person name="Nishimura O"/>
            <person name="Nakagawa R"/>
            <person name="Tanegashima C"/>
            <person name="Kiyatake I"/>
            <person name="Matsumoto R"/>
            <person name="Murakumo K"/>
            <person name="Nishida K"/>
            <person name="Terakita A"/>
            <person name="Kuratani S"/>
            <person name="Sato K"/>
            <person name="Hyodo S Kuraku.S."/>
        </authorList>
    </citation>
    <scope>NUCLEOTIDE SEQUENCE [LARGE SCALE GENOMIC DNA]</scope>
</reference>
<dbReference type="OrthoDB" id="1507364at2759"/>
<accession>A0A401QJA1</accession>
<evidence type="ECO:0000313" key="3">
    <source>
        <dbReference type="Proteomes" id="UP000288216"/>
    </source>
</evidence>
<dbReference type="GO" id="GO:0050780">
    <property type="term" value="F:dopamine receptor binding"/>
    <property type="evidence" value="ECO:0007669"/>
    <property type="project" value="TreeGrafter"/>
</dbReference>
<evidence type="ECO:0000259" key="1">
    <source>
        <dbReference type="Pfam" id="PF14901"/>
    </source>
</evidence>
<dbReference type="AlphaFoldDB" id="A0A401QJA1"/>
<dbReference type="Proteomes" id="UP000288216">
    <property type="component" value="Unassembled WGS sequence"/>
</dbReference>
<evidence type="ECO:0000313" key="2">
    <source>
        <dbReference type="EMBL" id="GCB85443.1"/>
    </source>
</evidence>
<dbReference type="InterPro" id="IPR032843">
    <property type="entry name" value="Jiv"/>
</dbReference>
<dbReference type="InterPro" id="IPR052317">
    <property type="entry name" value="Viral_replicn-host_int_reg"/>
</dbReference>
<keyword evidence="3" id="KW-1185">Reference proteome</keyword>
<dbReference type="PANTHER" id="PTHR44665">
    <property type="entry name" value="DNAJ HOMOLOG SUBFAMILY C MEMBER 14"/>
    <property type="match status" value="1"/>
</dbReference>
<dbReference type="OMA" id="ECGAWHA"/>
<dbReference type="Pfam" id="PF14901">
    <property type="entry name" value="Jiv90"/>
    <property type="match status" value="1"/>
</dbReference>
<sequence>RFEMDRDPQAARYCAVCNKRHPVEDGDFWAESSMLGLKITYFAMMDGKVYDITGKEIGNLKSSSYFCLIKRRF</sequence>
<gene>
    <name evidence="2" type="ORF">scyTo_0026121</name>
</gene>
<organism evidence="2 3">
    <name type="scientific">Scyliorhinus torazame</name>
    <name type="common">Cloudy catshark</name>
    <name type="synonym">Catulus torazame</name>
    <dbReference type="NCBI Taxonomy" id="75743"/>
    <lineage>
        <taxon>Eukaryota</taxon>
        <taxon>Metazoa</taxon>
        <taxon>Chordata</taxon>
        <taxon>Craniata</taxon>
        <taxon>Vertebrata</taxon>
        <taxon>Chondrichthyes</taxon>
        <taxon>Elasmobranchii</taxon>
        <taxon>Galeomorphii</taxon>
        <taxon>Galeoidea</taxon>
        <taxon>Carcharhiniformes</taxon>
        <taxon>Scyliorhinidae</taxon>
        <taxon>Scyliorhinus</taxon>
    </lineage>
</organism>
<dbReference type="PANTHER" id="PTHR44665:SF1">
    <property type="entry name" value="DNAJ HOMOLOG SUBFAMILY C MEMBER 14"/>
    <property type="match status" value="1"/>
</dbReference>
<feature type="domain" description="Cleavage inducing molecular chaperone Jiv" evidence="1">
    <location>
        <begin position="1"/>
        <end position="54"/>
    </location>
</feature>
<name>A0A401QJA1_SCYTO</name>
<feature type="non-terminal residue" evidence="2">
    <location>
        <position position="1"/>
    </location>
</feature>
<comment type="caution">
    <text evidence="2">The sequence shown here is derived from an EMBL/GenBank/DDBJ whole genome shotgun (WGS) entry which is preliminary data.</text>
</comment>
<protein>
    <recommendedName>
        <fullName evidence="1">Cleavage inducing molecular chaperone Jiv domain-containing protein</fullName>
    </recommendedName>
</protein>
<dbReference type="EMBL" id="BFAA01161277">
    <property type="protein sequence ID" value="GCB85443.1"/>
    <property type="molecule type" value="Genomic_DNA"/>
</dbReference>
<proteinExistence type="predicted"/>